<dbReference type="InterPro" id="IPR008477">
    <property type="entry name" value="TNFAIP8-like"/>
</dbReference>
<dbReference type="PANTHER" id="PTHR12757">
    <property type="entry name" value="TUMOR NECROSIS FACTOR INDUCED PROTEIN"/>
    <property type="match status" value="1"/>
</dbReference>
<dbReference type="EMBL" id="WIXE01024674">
    <property type="protein sequence ID" value="KAK5965399.1"/>
    <property type="molecule type" value="Genomic_DNA"/>
</dbReference>
<reference evidence="1 2" key="1">
    <citation type="submission" date="2019-10" db="EMBL/GenBank/DDBJ databases">
        <title>Assembly and Annotation for the nematode Trichostrongylus colubriformis.</title>
        <authorList>
            <person name="Martin J."/>
        </authorList>
    </citation>
    <scope>NUCLEOTIDE SEQUENCE [LARGE SCALE GENOMIC DNA]</scope>
    <source>
        <strain evidence="1">G859</strain>
        <tissue evidence="1">Whole worm</tissue>
    </source>
</reference>
<keyword evidence="2" id="KW-1185">Reference proteome</keyword>
<organism evidence="1 2">
    <name type="scientific">Trichostrongylus colubriformis</name>
    <name type="common">Black scour worm</name>
    <dbReference type="NCBI Taxonomy" id="6319"/>
    <lineage>
        <taxon>Eukaryota</taxon>
        <taxon>Metazoa</taxon>
        <taxon>Ecdysozoa</taxon>
        <taxon>Nematoda</taxon>
        <taxon>Chromadorea</taxon>
        <taxon>Rhabditida</taxon>
        <taxon>Rhabditina</taxon>
        <taxon>Rhabditomorpha</taxon>
        <taxon>Strongyloidea</taxon>
        <taxon>Trichostrongylidae</taxon>
        <taxon>Trichostrongylus</taxon>
    </lineage>
</organism>
<dbReference type="Proteomes" id="UP001331761">
    <property type="component" value="Unassembled WGS sequence"/>
</dbReference>
<dbReference type="GO" id="GO:0042981">
    <property type="term" value="P:regulation of apoptotic process"/>
    <property type="evidence" value="ECO:0007669"/>
    <property type="project" value="InterPro"/>
</dbReference>
<dbReference type="AlphaFoldDB" id="A0AAN8I940"/>
<protein>
    <submittedName>
        <fullName evidence="1">Uncharacterized protein</fullName>
    </submittedName>
</protein>
<evidence type="ECO:0000313" key="2">
    <source>
        <dbReference type="Proteomes" id="UP001331761"/>
    </source>
</evidence>
<dbReference type="Gene3D" id="1.20.1440.160">
    <property type="entry name" value="Tumor necrosis factor alpha-induced protein 8-like"/>
    <property type="match status" value="1"/>
</dbReference>
<comment type="caution">
    <text evidence="1">The sequence shown here is derived from an EMBL/GenBank/DDBJ whole genome shotgun (WGS) entry which is preliminary data.</text>
</comment>
<dbReference type="InterPro" id="IPR038355">
    <property type="entry name" value="TNFAIP8_sf"/>
</dbReference>
<evidence type="ECO:0000313" key="1">
    <source>
        <dbReference type="EMBL" id="KAK5965399.1"/>
    </source>
</evidence>
<dbReference type="PANTHER" id="PTHR12757:SF1">
    <property type="entry name" value="PROTEIN SALIVARY GLANDS MARRED"/>
    <property type="match status" value="1"/>
</dbReference>
<name>A0AAN8I940_TRICO</name>
<gene>
    <name evidence="1" type="ORF">GCK32_001906</name>
</gene>
<proteinExistence type="predicted"/>
<sequence length="97" mass="11216">MLSEKDIQQLENVQKQLHSLALTTISFVQVKYSFERTHLIELLKSMQQSLTPLVSLKLSDKSTRRLEHIISHMTNTHFLDTLFKVSCFYSDFGNISG</sequence>
<dbReference type="GO" id="GO:0005737">
    <property type="term" value="C:cytoplasm"/>
    <property type="evidence" value="ECO:0007669"/>
    <property type="project" value="TreeGrafter"/>
</dbReference>
<accession>A0AAN8I940</accession>
<dbReference type="Pfam" id="PF05527">
    <property type="entry name" value="TNFAIP8"/>
    <property type="match status" value="1"/>
</dbReference>